<dbReference type="OrthoDB" id="5783963at2759"/>
<feature type="compositionally biased region" description="Acidic residues" evidence="3">
    <location>
        <begin position="84"/>
        <end position="119"/>
    </location>
</feature>
<feature type="region of interest" description="Disordered" evidence="3">
    <location>
        <begin position="489"/>
        <end position="516"/>
    </location>
</feature>
<evidence type="ECO:0000256" key="1">
    <source>
        <dbReference type="ARBA" id="ARBA00008966"/>
    </source>
</evidence>
<sequence>MARKSRSIAEEIAREIATPKTKDYDIEDEEGAFKSEDDSNSSDSDNEDLKSQHYVKSSKSKLRSTTINLGSKYTGEKTSRAELFDDEAEVSGEDSNDDDDQESEDASEEDFNNESDESNDILADVTDSEAEEQESGSEEDDSDSESDSPETNEEDDYKRSRLNQLLAQEKKQIISRLSTSAKTDALKGYSVLQQYKFFDKVLDSRIKIQKAITGSNQLPVSPESFKKLATKSTNAKLEEAQELIAGLLEKTLLVRAKVYNKEKITKDTVSVNIKKRSLAALSSETEKLDEILNVYRKSVLVKWSNKVQAASGSTALNSGKFKTINQNTYTQVENTLQDMGRLIKRTKLNRRNVTPLGYVEPEQKLTGSDDDDLDSEDEEERKQQSNMDRSLQEKEFIFDDDDFYRVLLNDMVDKKISDKQATSASAIITLTTNKIHKNYDRKATKGRKLKYTVQEQLQNFEAPKQKYYLWNDDQIDELFASLLGQKVNMNEESGSESDEDTEDKEAVVKSGLKLFG</sequence>
<accession>A0A1E4T8C5</accession>
<dbReference type="EMBL" id="KV453847">
    <property type="protein sequence ID" value="ODV87989.1"/>
    <property type="molecule type" value="Genomic_DNA"/>
</dbReference>
<feature type="domain" description="Apoptosis-antagonizing transcription factor C-terminal" evidence="4">
    <location>
        <begin position="404"/>
        <end position="483"/>
    </location>
</feature>
<dbReference type="AlphaFoldDB" id="A0A1E4T8C5"/>
<feature type="domain" description="AATF leucine zipper-containing" evidence="5">
    <location>
        <begin position="184"/>
        <end position="306"/>
    </location>
</feature>
<proteinExistence type="inferred from homology"/>
<reference evidence="7" key="1">
    <citation type="submission" date="2016-04" db="EMBL/GenBank/DDBJ databases">
        <title>Comparative genomics of biotechnologically important yeasts.</title>
        <authorList>
            <consortium name="DOE Joint Genome Institute"/>
            <person name="Riley R."/>
            <person name="Haridas S."/>
            <person name="Wolfe K.H."/>
            <person name="Lopes M.R."/>
            <person name="Hittinger C.T."/>
            <person name="Goker M."/>
            <person name="Salamov A."/>
            <person name="Wisecaver J."/>
            <person name="Long T.M."/>
            <person name="Aerts A.L."/>
            <person name="Barry K."/>
            <person name="Choi C."/>
            <person name="Clum A."/>
            <person name="Coughlan A.Y."/>
            <person name="Deshpande S."/>
            <person name="Douglass A.P."/>
            <person name="Hanson S.J."/>
            <person name="Klenk H.-P."/>
            <person name="Labutti K."/>
            <person name="Lapidus A."/>
            <person name="Lindquist E."/>
            <person name="Lipzen A."/>
            <person name="Meier-Kolthoff J.P."/>
            <person name="Ohm R.A."/>
            <person name="Otillar R.P."/>
            <person name="Pangilinan J."/>
            <person name="Peng Y."/>
            <person name="Rokas A."/>
            <person name="Rosa C.A."/>
            <person name="Scheuner C."/>
            <person name="Sibirny A.A."/>
            <person name="Slot J.C."/>
            <person name="Stielow J.B."/>
            <person name="Sun H."/>
            <person name="Kurtzman C.P."/>
            <person name="Blackwell M."/>
            <person name="Grigoriev I.V."/>
            <person name="Jeffries T.W."/>
        </authorList>
    </citation>
    <scope>NUCLEOTIDE SEQUENCE [LARGE SCALE GENOMIC DNA]</scope>
    <source>
        <strain evidence="7">NRRL YB-2248</strain>
    </source>
</reference>
<feature type="compositionally biased region" description="Basic and acidic residues" evidence="3">
    <location>
        <begin position="74"/>
        <end position="83"/>
    </location>
</feature>
<name>A0A1E4T8C5_9ASCO</name>
<comment type="similarity">
    <text evidence="1">Belongs to the AATF family.</text>
</comment>
<dbReference type="STRING" id="983967.A0A1E4T8C5"/>
<evidence type="ECO:0000256" key="2">
    <source>
        <dbReference type="ARBA" id="ARBA00013850"/>
    </source>
</evidence>
<dbReference type="PANTHER" id="PTHR15565:SF0">
    <property type="entry name" value="PROTEIN AATF"/>
    <property type="match status" value="1"/>
</dbReference>
<dbReference type="GO" id="GO:0000462">
    <property type="term" value="P:maturation of SSU-rRNA from tricistronic rRNA transcript (SSU-rRNA, 5.8S rRNA, LSU-rRNA)"/>
    <property type="evidence" value="ECO:0007669"/>
    <property type="project" value="TreeGrafter"/>
</dbReference>
<dbReference type="InterPro" id="IPR039223">
    <property type="entry name" value="AATF/Bfr2"/>
</dbReference>
<dbReference type="GO" id="GO:0005730">
    <property type="term" value="C:nucleolus"/>
    <property type="evidence" value="ECO:0007669"/>
    <property type="project" value="TreeGrafter"/>
</dbReference>
<feature type="region of interest" description="Disordered" evidence="3">
    <location>
        <begin position="353"/>
        <end position="390"/>
    </location>
</feature>
<dbReference type="Proteomes" id="UP000094801">
    <property type="component" value="Unassembled WGS sequence"/>
</dbReference>
<evidence type="ECO:0000256" key="3">
    <source>
        <dbReference type="SAM" id="MobiDB-lite"/>
    </source>
</evidence>
<feature type="compositionally biased region" description="Acidic residues" evidence="3">
    <location>
        <begin position="126"/>
        <end position="155"/>
    </location>
</feature>
<evidence type="ECO:0000259" key="4">
    <source>
        <dbReference type="Pfam" id="PF08164"/>
    </source>
</evidence>
<dbReference type="InterPro" id="IPR012617">
    <property type="entry name" value="AATF_C"/>
</dbReference>
<gene>
    <name evidence="6" type="ORF">CANARDRAFT_26159</name>
</gene>
<evidence type="ECO:0000259" key="5">
    <source>
        <dbReference type="Pfam" id="PF13339"/>
    </source>
</evidence>
<feature type="compositionally biased region" description="Acidic residues" evidence="3">
    <location>
        <begin position="493"/>
        <end position="503"/>
    </location>
</feature>
<protein>
    <recommendedName>
        <fullName evidence="2">Protein BFR2</fullName>
    </recommendedName>
</protein>
<feature type="region of interest" description="Disordered" evidence="3">
    <location>
        <begin position="1"/>
        <end position="159"/>
    </location>
</feature>
<evidence type="ECO:0000313" key="6">
    <source>
        <dbReference type="EMBL" id="ODV87989.1"/>
    </source>
</evidence>
<keyword evidence="7" id="KW-1185">Reference proteome</keyword>
<dbReference type="PANTHER" id="PTHR15565">
    <property type="entry name" value="AATF PROTEIN APOPTOSIS ANTAGONIZING TRANSCRIPTION FACTOR"/>
    <property type="match status" value="1"/>
</dbReference>
<feature type="compositionally biased region" description="Acidic residues" evidence="3">
    <location>
        <begin position="368"/>
        <end position="379"/>
    </location>
</feature>
<organism evidence="6 7">
    <name type="scientific">[Candida] arabinofermentans NRRL YB-2248</name>
    <dbReference type="NCBI Taxonomy" id="983967"/>
    <lineage>
        <taxon>Eukaryota</taxon>
        <taxon>Fungi</taxon>
        <taxon>Dikarya</taxon>
        <taxon>Ascomycota</taxon>
        <taxon>Saccharomycotina</taxon>
        <taxon>Pichiomycetes</taxon>
        <taxon>Pichiales</taxon>
        <taxon>Pichiaceae</taxon>
        <taxon>Ogataea</taxon>
        <taxon>Ogataea/Candida clade</taxon>
    </lineage>
</organism>
<evidence type="ECO:0000313" key="7">
    <source>
        <dbReference type="Proteomes" id="UP000094801"/>
    </source>
</evidence>
<dbReference type="Pfam" id="PF08164">
    <property type="entry name" value="TRAUB"/>
    <property type="match status" value="1"/>
</dbReference>
<dbReference type="InterPro" id="IPR025160">
    <property type="entry name" value="AATF"/>
</dbReference>
<dbReference type="Pfam" id="PF13339">
    <property type="entry name" value="AATF-Che1"/>
    <property type="match status" value="1"/>
</dbReference>